<keyword evidence="4" id="KW-0564">Palmitate</keyword>
<dbReference type="Proteomes" id="UP000295517">
    <property type="component" value="Chromosome"/>
</dbReference>
<dbReference type="NCBIfam" id="NF047847">
    <property type="entry name" value="SS_mature_LptM"/>
    <property type="match status" value="1"/>
</dbReference>
<evidence type="ECO:0008006" key="9">
    <source>
        <dbReference type="Google" id="ProtNLM"/>
    </source>
</evidence>
<evidence type="ECO:0000256" key="5">
    <source>
        <dbReference type="ARBA" id="ARBA00023237"/>
    </source>
</evidence>
<dbReference type="EMBL" id="CP038254">
    <property type="protein sequence ID" value="QBR85114.1"/>
    <property type="molecule type" value="Genomic_DNA"/>
</dbReference>
<name>A0AAX1EJ97_9GAMM</name>
<gene>
    <name evidence="7" type="ORF">E3983_12595</name>
</gene>
<dbReference type="GO" id="GO:0009279">
    <property type="term" value="C:cell outer membrane"/>
    <property type="evidence" value="ECO:0007669"/>
    <property type="project" value="UniProtKB-SubCell"/>
</dbReference>
<reference evidence="7 8" key="1">
    <citation type="submission" date="2019-03" db="EMBL/GenBank/DDBJ databases">
        <title>Diverse conjugative elements silence natural transformation in Legionella species.</title>
        <authorList>
            <person name="Durieux I."/>
            <person name="Ginevra C."/>
            <person name="Attaiech L."/>
            <person name="Picq K."/>
            <person name="Juan P.A."/>
            <person name="Jarraud S."/>
            <person name="Charpentier X."/>
        </authorList>
    </citation>
    <scope>NUCLEOTIDE SEQUENCE [LARGE SCALE GENOMIC DNA]</scope>
    <source>
        <strain evidence="7 8">HL-0427-4011</strain>
    </source>
</reference>
<evidence type="ECO:0000256" key="1">
    <source>
        <dbReference type="ARBA" id="ARBA00004459"/>
    </source>
</evidence>
<evidence type="ECO:0000313" key="7">
    <source>
        <dbReference type="EMBL" id="QBR85114.1"/>
    </source>
</evidence>
<organism evidence="7 8">
    <name type="scientific">Legionella israelensis</name>
    <dbReference type="NCBI Taxonomy" id="454"/>
    <lineage>
        <taxon>Bacteria</taxon>
        <taxon>Pseudomonadati</taxon>
        <taxon>Pseudomonadota</taxon>
        <taxon>Gammaproteobacteria</taxon>
        <taxon>Legionellales</taxon>
        <taxon>Legionellaceae</taxon>
        <taxon>Legionella</taxon>
    </lineage>
</organism>
<evidence type="ECO:0000256" key="6">
    <source>
        <dbReference type="ARBA" id="ARBA00023288"/>
    </source>
</evidence>
<evidence type="ECO:0000313" key="8">
    <source>
        <dbReference type="Proteomes" id="UP000295517"/>
    </source>
</evidence>
<proteinExistence type="predicted"/>
<keyword evidence="2" id="KW-0732">Signal</keyword>
<dbReference type="Pfam" id="PF13627">
    <property type="entry name" value="LptM_cons"/>
    <property type="match status" value="1"/>
</dbReference>
<evidence type="ECO:0000256" key="2">
    <source>
        <dbReference type="ARBA" id="ARBA00022729"/>
    </source>
</evidence>
<keyword evidence="3" id="KW-0472">Membrane</keyword>
<dbReference type="InterPro" id="IPR032831">
    <property type="entry name" value="LptM_cons"/>
</dbReference>
<dbReference type="RefSeq" id="WP_082636573.1">
    <property type="nucleotide sequence ID" value="NZ_CAAAJA010000002.1"/>
</dbReference>
<evidence type="ECO:0000256" key="4">
    <source>
        <dbReference type="ARBA" id="ARBA00023139"/>
    </source>
</evidence>
<comment type="subcellular location">
    <subcellularLocation>
        <location evidence="1">Cell outer membrane</location>
        <topology evidence="1">Lipid-anchor</topology>
    </subcellularLocation>
</comment>
<keyword evidence="6" id="KW-0449">Lipoprotein</keyword>
<keyword evidence="5" id="KW-0998">Cell outer membrane</keyword>
<dbReference type="AlphaFoldDB" id="A0AAX1EJ97"/>
<dbReference type="PROSITE" id="PS51257">
    <property type="entry name" value="PROKAR_LIPOPROTEIN"/>
    <property type="match status" value="1"/>
</dbReference>
<accession>A0AAX1EJ97</accession>
<evidence type="ECO:0000256" key="3">
    <source>
        <dbReference type="ARBA" id="ARBA00023136"/>
    </source>
</evidence>
<sequence>MKSIPLIFIVFAGLFLVSCGQKGPLYLPGEPKNNAYIVKE</sequence>
<protein>
    <recommendedName>
        <fullName evidence="9">Lipoprotein</fullName>
    </recommendedName>
</protein>